<dbReference type="CDD" id="cd11304">
    <property type="entry name" value="Cadherin_repeat"/>
    <property type="match status" value="28"/>
</dbReference>
<feature type="disulfide bond" evidence="10">
    <location>
        <begin position="4232"/>
        <end position="4241"/>
    </location>
</feature>
<dbReference type="FunFam" id="2.60.40.60:FF:000104">
    <property type="entry name" value="cadherin-23 isoform X1"/>
    <property type="match status" value="1"/>
</dbReference>
<dbReference type="InterPro" id="IPR002126">
    <property type="entry name" value="Cadherin-like_dom"/>
</dbReference>
<dbReference type="SMART" id="SM00179">
    <property type="entry name" value="EGF_CA"/>
    <property type="match status" value="3"/>
</dbReference>
<feature type="compositionally biased region" description="Acidic residues" evidence="11">
    <location>
        <begin position="4603"/>
        <end position="4613"/>
    </location>
</feature>
<evidence type="ECO:0000259" key="16">
    <source>
        <dbReference type="PROSITE" id="PS50268"/>
    </source>
</evidence>
<dbReference type="SUPFAM" id="SSF49899">
    <property type="entry name" value="Concanavalin A-like lectins/glucanases"/>
    <property type="match status" value="2"/>
</dbReference>
<dbReference type="PROSITE" id="PS50026">
    <property type="entry name" value="EGF_3"/>
    <property type="match status" value="4"/>
</dbReference>
<evidence type="ECO:0000256" key="8">
    <source>
        <dbReference type="ARBA" id="ARBA00023157"/>
    </source>
</evidence>
<dbReference type="Gene3D" id="2.10.25.10">
    <property type="entry name" value="Laminin"/>
    <property type="match status" value="3"/>
</dbReference>
<dbReference type="Pfam" id="PF25374">
    <property type="entry name" value="Cadherin_FAT4_N"/>
    <property type="match status" value="1"/>
</dbReference>
<keyword evidence="10" id="KW-0245">EGF-like domain</keyword>
<comment type="subcellular location">
    <subcellularLocation>
        <location evidence="1">Membrane</location>
        <topology evidence="1">Single-pass membrane protein</topology>
    </subcellularLocation>
</comment>
<dbReference type="Pfam" id="PF00028">
    <property type="entry name" value="Cadherin"/>
    <property type="match status" value="17"/>
</dbReference>
<evidence type="ECO:0000256" key="11">
    <source>
        <dbReference type="SAM" id="MobiDB-lite"/>
    </source>
</evidence>
<feature type="disulfide bond" evidence="10">
    <location>
        <begin position="3919"/>
        <end position="3928"/>
    </location>
</feature>
<feature type="domain" description="Cadherin" evidence="16">
    <location>
        <begin position="3538"/>
        <end position="3643"/>
    </location>
</feature>
<dbReference type="PANTHER" id="PTHR24026:SF126">
    <property type="entry name" value="PROTOCADHERIN FAT 4"/>
    <property type="match status" value="1"/>
</dbReference>
<evidence type="ECO:0000259" key="14">
    <source>
        <dbReference type="PROSITE" id="PS50025"/>
    </source>
</evidence>
<feature type="domain" description="Cadherin" evidence="16">
    <location>
        <begin position="457"/>
        <end position="561"/>
    </location>
</feature>
<feature type="domain" description="Cadherin" evidence="16">
    <location>
        <begin position="3433"/>
        <end position="3537"/>
    </location>
</feature>
<feature type="domain" description="Cadherin" evidence="16">
    <location>
        <begin position="1401"/>
        <end position="1506"/>
    </location>
</feature>
<evidence type="ECO:0000256" key="10">
    <source>
        <dbReference type="PROSITE-ProRule" id="PRU00076"/>
    </source>
</evidence>
<dbReference type="PROSITE" id="PS01186">
    <property type="entry name" value="EGF_2"/>
    <property type="match status" value="2"/>
</dbReference>
<evidence type="ECO:0000256" key="1">
    <source>
        <dbReference type="ARBA" id="ARBA00004167"/>
    </source>
</evidence>
<dbReference type="EMBL" id="NIVC01001150">
    <property type="protein sequence ID" value="PAA71641.1"/>
    <property type="molecule type" value="Genomic_DNA"/>
</dbReference>
<evidence type="ECO:0000256" key="2">
    <source>
        <dbReference type="ARBA" id="ARBA00022692"/>
    </source>
</evidence>
<evidence type="ECO:0000256" key="4">
    <source>
        <dbReference type="ARBA" id="ARBA00022737"/>
    </source>
</evidence>
<comment type="caution">
    <text evidence="17">The sequence shown here is derived from an EMBL/GenBank/DDBJ whole genome shotgun (WGS) entry which is preliminary data.</text>
</comment>
<proteinExistence type="predicted"/>
<keyword evidence="5 9" id="KW-0106">Calcium</keyword>
<feature type="disulfide bond" evidence="10">
    <location>
        <begin position="3960"/>
        <end position="3969"/>
    </location>
</feature>
<feature type="domain" description="Cadherin" evidence="16">
    <location>
        <begin position="359"/>
        <end position="456"/>
    </location>
</feature>
<dbReference type="PROSITE" id="PS50268">
    <property type="entry name" value="CADHERIN_2"/>
    <property type="match status" value="29"/>
</dbReference>
<organism evidence="17 18">
    <name type="scientific">Macrostomum lignano</name>
    <dbReference type="NCBI Taxonomy" id="282301"/>
    <lineage>
        <taxon>Eukaryota</taxon>
        <taxon>Metazoa</taxon>
        <taxon>Spiralia</taxon>
        <taxon>Lophotrochozoa</taxon>
        <taxon>Platyhelminthes</taxon>
        <taxon>Rhabditophora</taxon>
        <taxon>Macrostomorpha</taxon>
        <taxon>Macrostomida</taxon>
        <taxon>Macrostomidae</taxon>
        <taxon>Macrostomum</taxon>
    </lineage>
</organism>
<feature type="compositionally biased region" description="Pro residues" evidence="11">
    <location>
        <begin position="4741"/>
        <end position="4752"/>
    </location>
</feature>
<feature type="disulfide bond" evidence="10">
    <location>
        <begin position="4002"/>
        <end position="4011"/>
    </location>
</feature>
<feature type="domain" description="Cadherin" evidence="16">
    <location>
        <begin position="973"/>
        <end position="1082"/>
    </location>
</feature>
<feature type="domain" description="Cadherin" evidence="16">
    <location>
        <begin position="29"/>
        <end position="123"/>
    </location>
</feature>
<dbReference type="SUPFAM" id="SSF57196">
    <property type="entry name" value="EGF/Laminin"/>
    <property type="match status" value="2"/>
</dbReference>
<keyword evidence="7 12" id="KW-0472">Membrane</keyword>
<feature type="domain" description="EGF-like" evidence="15">
    <location>
        <begin position="3893"/>
        <end position="3929"/>
    </location>
</feature>
<feature type="region of interest" description="Disordered" evidence="11">
    <location>
        <begin position="4722"/>
        <end position="4788"/>
    </location>
</feature>
<dbReference type="Proteomes" id="UP000215902">
    <property type="component" value="Unassembled WGS sequence"/>
</dbReference>
<dbReference type="CDD" id="cd00053">
    <property type="entry name" value="EGF"/>
    <property type="match status" value="1"/>
</dbReference>
<comment type="caution">
    <text evidence="10">Lacks conserved residue(s) required for the propagation of feature annotation.</text>
</comment>
<name>A0A267FCY1_9PLAT</name>
<feature type="domain" description="Cadherin" evidence="16">
    <location>
        <begin position="1521"/>
        <end position="1605"/>
    </location>
</feature>
<dbReference type="GO" id="GO:0005886">
    <property type="term" value="C:plasma membrane"/>
    <property type="evidence" value="ECO:0007669"/>
    <property type="project" value="UniProtKB-SubCell"/>
</dbReference>
<dbReference type="STRING" id="282301.A0A267FCY1"/>
<feature type="domain" description="Cadherin" evidence="16">
    <location>
        <begin position="2902"/>
        <end position="2986"/>
    </location>
</feature>
<dbReference type="SUPFAM" id="SSF49313">
    <property type="entry name" value="Cadherin-like"/>
    <property type="match status" value="31"/>
</dbReference>
<dbReference type="Gene3D" id="2.60.120.200">
    <property type="match status" value="1"/>
</dbReference>
<feature type="domain" description="Cadherin" evidence="16">
    <location>
        <begin position="1190"/>
        <end position="1295"/>
    </location>
</feature>
<feature type="domain" description="Cadherin" evidence="16">
    <location>
        <begin position="1724"/>
        <end position="1932"/>
    </location>
</feature>
<evidence type="ECO:0000256" key="5">
    <source>
        <dbReference type="ARBA" id="ARBA00022837"/>
    </source>
</evidence>
<dbReference type="InterPro" id="IPR001791">
    <property type="entry name" value="Laminin_G"/>
</dbReference>
<feature type="domain" description="Cadherin" evidence="16">
    <location>
        <begin position="2039"/>
        <end position="2141"/>
    </location>
</feature>
<dbReference type="PANTHER" id="PTHR24026">
    <property type="entry name" value="FAT ATYPICAL CADHERIN-RELATED"/>
    <property type="match status" value="1"/>
</dbReference>
<keyword evidence="4" id="KW-0677">Repeat</keyword>
<feature type="domain" description="Cadherin" evidence="16">
    <location>
        <begin position="3095"/>
        <end position="3206"/>
    </location>
</feature>
<feature type="domain" description="Cadherin" evidence="16">
    <location>
        <begin position="236"/>
        <end position="345"/>
    </location>
</feature>
<dbReference type="FunFam" id="2.60.40.60:FF:000020">
    <property type="entry name" value="Dachsous cadherin-related 1b"/>
    <property type="match status" value="2"/>
</dbReference>
<keyword evidence="8 10" id="KW-1015">Disulfide bond</keyword>
<feature type="domain" description="Cadherin" evidence="16">
    <location>
        <begin position="765"/>
        <end position="862"/>
    </location>
</feature>
<dbReference type="InterPro" id="IPR000742">
    <property type="entry name" value="EGF"/>
</dbReference>
<feature type="domain" description="Laminin G" evidence="14">
    <location>
        <begin position="4003"/>
        <end position="4198"/>
    </location>
</feature>
<keyword evidence="2 12" id="KW-0812">Transmembrane</keyword>
<feature type="region of interest" description="Disordered" evidence="11">
    <location>
        <begin position="4268"/>
        <end position="4289"/>
    </location>
</feature>
<dbReference type="Pfam" id="PF00008">
    <property type="entry name" value="EGF"/>
    <property type="match status" value="1"/>
</dbReference>
<evidence type="ECO:0000313" key="17">
    <source>
        <dbReference type="EMBL" id="PAA71641.1"/>
    </source>
</evidence>
<dbReference type="InterPro" id="IPR001881">
    <property type="entry name" value="EGF-like_Ca-bd_dom"/>
</dbReference>
<feature type="domain" description="Cadherin" evidence="16">
    <location>
        <begin position="3207"/>
        <end position="3323"/>
    </location>
</feature>
<keyword evidence="3 13" id="KW-0732">Signal</keyword>
<feature type="domain" description="Cadherin" evidence="16">
    <location>
        <begin position="2579"/>
        <end position="2685"/>
    </location>
</feature>
<dbReference type="Gene3D" id="2.60.40.60">
    <property type="entry name" value="Cadherins"/>
    <property type="match status" value="31"/>
</dbReference>
<dbReference type="GO" id="GO:0007156">
    <property type="term" value="P:homophilic cell adhesion via plasma membrane adhesion molecules"/>
    <property type="evidence" value="ECO:0007669"/>
    <property type="project" value="InterPro"/>
</dbReference>
<feature type="domain" description="EGF-like" evidence="15">
    <location>
        <begin position="3972"/>
        <end position="4012"/>
    </location>
</feature>
<dbReference type="InterPro" id="IPR020894">
    <property type="entry name" value="Cadherin_CS"/>
</dbReference>
<dbReference type="InterPro" id="IPR015919">
    <property type="entry name" value="Cadherin-like_sf"/>
</dbReference>
<feature type="domain" description="Cadherin" evidence="16">
    <location>
        <begin position="863"/>
        <end position="972"/>
    </location>
</feature>
<dbReference type="PRINTS" id="PR00205">
    <property type="entry name" value="CADHERIN"/>
</dbReference>
<dbReference type="SMART" id="SM00112">
    <property type="entry name" value="CA"/>
    <property type="match status" value="31"/>
</dbReference>
<feature type="domain" description="Cadherin" evidence="16">
    <location>
        <begin position="1297"/>
        <end position="1399"/>
    </location>
</feature>
<reference evidence="17 18" key="1">
    <citation type="submission" date="2017-06" db="EMBL/GenBank/DDBJ databases">
        <title>A platform for efficient transgenesis in Macrostomum lignano, a flatworm model organism for stem cell research.</title>
        <authorList>
            <person name="Berezikov E."/>
        </authorList>
    </citation>
    <scope>NUCLEOTIDE SEQUENCE [LARGE SCALE GENOMIC DNA]</scope>
    <source>
        <strain evidence="17">DV1</strain>
        <tissue evidence="17">Whole organism</tissue>
    </source>
</reference>
<dbReference type="OrthoDB" id="6252479at2759"/>
<dbReference type="GO" id="GO:0005509">
    <property type="term" value="F:calcium ion binding"/>
    <property type="evidence" value="ECO:0007669"/>
    <property type="project" value="UniProtKB-UniRule"/>
</dbReference>
<feature type="domain" description="EGF-like" evidence="15">
    <location>
        <begin position="3931"/>
        <end position="3970"/>
    </location>
</feature>
<feature type="domain" description="Cadherin" evidence="16">
    <location>
        <begin position="3334"/>
        <end position="3437"/>
    </location>
</feature>
<evidence type="ECO:0000256" key="6">
    <source>
        <dbReference type="ARBA" id="ARBA00022989"/>
    </source>
</evidence>
<accession>A0A267FCY1</accession>
<dbReference type="FunFam" id="2.60.40.60:FF:000033">
    <property type="entry name" value="FAT atypical cadherin 1"/>
    <property type="match status" value="2"/>
</dbReference>
<feature type="domain" description="Cadherin" evidence="16">
    <location>
        <begin position="2686"/>
        <end position="2783"/>
    </location>
</feature>
<feature type="domain" description="Cadherin" evidence="16">
    <location>
        <begin position="1086"/>
        <end position="1189"/>
    </location>
</feature>
<feature type="transmembrane region" description="Helical" evidence="12">
    <location>
        <begin position="4493"/>
        <end position="4516"/>
    </location>
</feature>
<gene>
    <name evidence="17" type="ORF">BOX15_Mlig021574g1</name>
</gene>
<feature type="signal peptide" evidence="13">
    <location>
        <begin position="1"/>
        <end position="26"/>
    </location>
</feature>
<evidence type="ECO:0000256" key="9">
    <source>
        <dbReference type="PROSITE-ProRule" id="PRU00043"/>
    </source>
</evidence>
<dbReference type="PROSITE" id="PS00022">
    <property type="entry name" value="EGF_1"/>
    <property type="match status" value="3"/>
</dbReference>
<evidence type="ECO:0000256" key="12">
    <source>
        <dbReference type="SAM" id="Phobius"/>
    </source>
</evidence>
<feature type="domain" description="Cadherin" evidence="16">
    <location>
        <begin position="132"/>
        <end position="235"/>
    </location>
</feature>
<dbReference type="InterPro" id="IPR013320">
    <property type="entry name" value="ConA-like_dom_sf"/>
</dbReference>
<keyword evidence="6 12" id="KW-1133">Transmembrane helix</keyword>
<feature type="domain" description="Cadherin" evidence="16">
    <location>
        <begin position="2784"/>
        <end position="2884"/>
    </location>
</feature>
<dbReference type="FunFam" id="2.60.40.60:FF:000092">
    <property type="entry name" value="Protocadherin 8"/>
    <property type="match status" value="1"/>
</dbReference>
<keyword evidence="18" id="KW-1185">Reference proteome</keyword>
<evidence type="ECO:0000256" key="3">
    <source>
        <dbReference type="ARBA" id="ARBA00022729"/>
    </source>
</evidence>
<feature type="chain" id="PRO_5013306487" evidence="13">
    <location>
        <begin position="27"/>
        <end position="4826"/>
    </location>
</feature>
<evidence type="ECO:0000259" key="15">
    <source>
        <dbReference type="PROSITE" id="PS50026"/>
    </source>
</evidence>
<feature type="domain" description="EGF-like" evidence="15">
    <location>
        <begin position="4202"/>
        <end position="4242"/>
    </location>
</feature>
<feature type="region of interest" description="Disordered" evidence="11">
    <location>
        <begin position="4594"/>
        <end position="4618"/>
    </location>
</feature>
<evidence type="ECO:0000256" key="13">
    <source>
        <dbReference type="SAM" id="SignalP"/>
    </source>
</evidence>
<dbReference type="PROSITE" id="PS00232">
    <property type="entry name" value="CADHERIN_1"/>
    <property type="match status" value="5"/>
</dbReference>
<feature type="domain" description="Cadherin" evidence="16">
    <location>
        <begin position="1606"/>
        <end position="1723"/>
    </location>
</feature>
<feature type="domain" description="Cadherin" evidence="16">
    <location>
        <begin position="2359"/>
        <end position="2453"/>
    </location>
</feature>
<evidence type="ECO:0000313" key="18">
    <source>
        <dbReference type="Proteomes" id="UP000215902"/>
    </source>
</evidence>
<feature type="domain" description="Cadherin" evidence="16">
    <location>
        <begin position="2455"/>
        <end position="2571"/>
    </location>
</feature>
<dbReference type="SMART" id="SM00181">
    <property type="entry name" value="EGF"/>
    <property type="match status" value="4"/>
</dbReference>
<protein>
    <submittedName>
        <fullName evidence="17">Uncharacterized protein</fullName>
    </submittedName>
</protein>
<dbReference type="CDD" id="cd00054">
    <property type="entry name" value="EGF_CA"/>
    <property type="match status" value="2"/>
</dbReference>
<dbReference type="PROSITE" id="PS50025">
    <property type="entry name" value="LAM_G_DOMAIN"/>
    <property type="match status" value="1"/>
</dbReference>
<feature type="domain" description="Cadherin" evidence="16">
    <location>
        <begin position="2247"/>
        <end position="2350"/>
    </location>
</feature>
<sequence>MKQTGTVAALLQLLLLLLMQQPGIWAAESPDRYNFTVHENRPAGFQVGQVKMSSGFAYQLSPDSPLFSFDPGTGIVTTKSLIDREALSSDVIDLLVIGTSASSVQTISVRVNVLDENDNSPRFPDATVGWDLSENSAVGSGRLLPLATDPDAGANSVTLNYKIVAGNEAGKFHLRVESSLGFPQLNLITVARLDRETAASYSLNISAEDGGNPARHGYLAVSVTVLDYNDNPPVFEAASVTAVVNESTPVGSVLARVRATDADQPGSPNSQVSYRVKVGPAGGQFALDAVSGVLTLARPLDCFRTSDGCSVTVEAADAGTPQLMSEPDCLITISVQLANSNPPEIRVILTTQKDGFAIIDETSKPGDALAIVQVTDADVGLNGETSLALLNSSGYFALASLTSLYYQIVTAKAFDAESPKQFALLLLAQDKGNPPLTSTLTVRVQVNRANQFAPEFDQPLIDTKLSEAAPVGSLVATLVARDNDSAGLNSQVQYQIVEGNADGAFGLVPDTGLLVTRQPLSLASRPAYRLNISASDMGPKRLVSYALVTVGLQGVNHPPACNASHLSYAARPWGSALTVPLAALCADADQDRNGSLTFSVRRRRPPTDTQCSVTTSSGGLQQLDCPSLTASAQYAIRVADNAVKPLFADLTIEIEVSRPLSARPKLYPALYLAAVPAGEQWFGAELARIRAPNSGTNATFAFDSGSTVGFAIDSADGTVRLAGYAADAPVEFSVSVTDSRGAKASSPATVRVFPVPAGAARPSFGQRSYEFTAAEAASASSRTIGAVAASPFAAGAFYVIADGDPAGLFSISPAGVISLTGSLDREATPQFNLTVAFVTSADFCTAAVRILVADINDNSPAFEWSAYDFAVNESSTPLGHMIGVLTATDPDLGLNGRVTLELASNPGSYFSLDSSAGLLYLARPVPLWKAADLASGGVTLTVRASDGGSPSRSAEATVRVSVSVTPPPWPKLARSTFSFALFENASVNSEFGRVALAVGASETVEFALSPEFAPLSLTDTQQRIGLLPSGGLYVARPLDRETRDTFEFPVFARFVGAGPAAGLATASVVVHVGDINDCAPVFSGSGAAGFVFQLAENRTAGQPVGRVFAADADAGPNGQVQYWLAGTADFAVDTLSGQLRALRTFDRELPTERQFLFTVVAADGGEPTLTSTAAVRVVIADVNDCEPRFSSAWLNVSVAEDAAEGAVVARLTANDEDAAGDNSAVSFAIVSGNELGHFALSEVTGELRVAKLLDYEAQNSFRLVVTAADRGSPPLTSSATILLRVTNVNDHRPAFANATQPEASVSEAAAPGTVLYRFRASDEDAGDSERLVFSITAGNSGGDIGMDASTGRLYVANALDFETRPSYSLTVRVADAGGLAAETAFVVRVLNVNDNPPTFKQAAPLVLHAPENLTAPALLGRVVATDADIGDSVSYRLVFQEPFGDEFAVDARSGEIRAVHSLDRERVAVYKLHLAAVDSPGAAQLTSTATVVTVIVDDVDDNQPILLTPPTVLLPLMLSSGSRVCRLLATDADEGDNALISFGLAGPDASMFAVDRSTGVVTLLADPAAASTGRALYNLSVLLAGAEPQPLLLIGQSQDGSGPVFTQTAYWAQVAEGLAEGQEILQVRAQQQGGSGGSGGIRYFISGIFAGNQSRPQSRRLFQLDPVGGSLRAGPQPLDREATPVGQYQVEITAADLSATGASTATAYAYVTLTDANDTPPTFPTSVLDAVVSEDAQPPVPLVLLAAADPDSAASQTLSYSLVEEAGEAQPSSEISVDASTGLVRLTRMPNASQLSVGGRQRQLQLQVTDGRFSSRCLLRLTFSRSLQRPPVFAEVPGGAFNVSEAAPAGSLVGAVRVQPPDSRLRLASPQLGLPFSLHPASGLLLTAGPLDYEARSHYLLVLVATDTVSGLAATASVAVNILDVNDSPPTCSAAAEVALSAAEASAAVAADSPILRVAAADADEDGAASVSLRLAWGSPESLPLRLNSVTGELYLTGPPQPDGASWQFDVEASDGVHTAACRVSVAVAAAPTRTDTPPNSTAEVTVAENSPPGEIFAWQCRFHGNSTPIQYTLAGDIGSSFGLVEKTSGRLRLLKALDREAAAAHSLRLSCACSRPSGPAAATLDLSVLVADENDNSPTFAASSASAVTIARNLPADAPVAQLTATDPDADENGTVAFLLLSHTETFYVDSATGQVRLRSAASDLQGVAGFEVWAEARDRGRLWRSARRLLNVSLAAADICAPVFQQPDFTFWVEEALPSSQLPAFVGRAAATDCDSPALLYQSLDDSVPFSVTTDGGLVRATSAVDRESRPLPFVFTVQAFDNSSPRKSASATVSVSVADRNDNRPRCAWRLAFHLVAEDAPVGLEVGQLVATDSDLGENARLEFGLVDGDGTFAINATNGRLTLRAPLDREQRAEHNLRVRVTDFGAPRLSADCRVRVSVADVNDNSPLSAAAGAFELNVLATETRGALVGGVRAWDPDAGANGSVTYSLVAGGDSDSVQLDSADSSSGFIYLRRSLDGAAPGSLLSFTVDATDGGGRRTPLPVRLRVLAAPADAALAVAGFANHPAVISVVEGLAEPGRPLANLTAVTGASMAAGSVRYQLLALSRSLSRPSHFQSGLFNADLSVNFLTGQLTVAAPLDSGQVSEYRAVVRAFIPANPGAFATTILTVRVAPSSASTAPSFSRPVFEFELAENLPPPQPLGSLRAAGSGAVRFALVGDSGPFAIDAATGELTTTAQLDREARDTWELNCSVADAATGRVTDFADVHIRVLDDNDRQPFGTSAYFKASVLEDSPVGTRVLQISATDGDTPEFAWLRFSLTSNPDGKFAMDPVSGWVSVADGLDREAQGLYRLGFSVTDGKFSYDSEAEITVGDVNDNAPQFLAANYSFLALPDVAPAAIGSVSATDADQPGSANARLTLSLSGPGSDLFAVDSATGQLSTRQRLQAGAEFPALLLTARDGGRPQKSATASLTVRVLTAELPVMNASELTLPIPVTLGAGQSLVRVGATFSQEGPAGGLTFSLVGGNGSDWLSLDASTGWVSLRRALDSAMAGQRLQLLVGAASTANAAVKAQRPTRLNFVLTLPNSHGPVIAPGAYQASVAETAGPGTLLFSIDVSDGDSGINGQVDLSIQRVTPSLGLELRIDPAKAGAYQLLLASGSGLDFERARSHSVSLLAADRAYARRTADAALTLLVVDVNDSPPRFASREFFARVAENSPAGHALLNLSASDADDSPANSQISFGIAAADGNASSTPLPFATSPSSGLVSTTGPLDFEARSWHRLVATAWNPGSSGVTTASASVYVEVGSENEFAPQPEPPSLQLRLRPGVDSPGKVLGRVRASDADAGPAGRLRFALVAADPSAAVGLVTVNHDTGHVVVAAVPPGSPAAAVRSRCTLTVQVSNPGPYRDALVAQVPVRIDIDDGNDPPVFAAPAFTAAISEAVPVGANVTRAIAEDPDSAPGDRDFRFALAEATEAPFSVDPATGQVRVAAPLDRETRPRFNLTLLAIDSGSPALTATARLLVTLTDVNDSGPRFEPAVPRLVVQEGLWPGAIVGRLAEFATDPDELGHGAPFSFRPVADDRFTVGADGLVVTKATLDREALQVAQLAVVVTDVGGVSATLTFQVEIADVNDNPSSSRPQSLLVSAYQGLPPRGPLARLLPTDLDTSGSYQCALLTGPPGLLLADTCEVYLLSTASLQADVIYQLTVRQHDGRHPAVVSDLTLTLQSVGSEALASSVVLALSASPAAAAAQWTQLSQAVLRSLPSGAQPLLVSLAATADAAALRVAFRKSSGQPAGFLSTETVVAALSKPKASTDIKALTGLSLVAVETRFCTAYPCKRPAAWCSFAPAADPQAPSAAFEAASVGLAAPSVSDVETCSCPAGAAGPGCGLSTAGCAAGFCQNGGLCFSEGGALRCLCGPQFTGDRCQFGAQRCRSSPCRNGGACQEMPGSDSGFACACPAGWAGRLCETPANLCDTGGGPSRCQNGGTCLPAFNDFRCSCTFGFYGNACETAAWGFYEGSHAALRLRHPAEFSLDFELAMAADSALLLLQPLSDSAWLSLQFGSGRLSASLHQDGRLLLSESLAAAFIGKTAWTRLSLARSGRLLTVSATRCGPSASDACPACQSTSCRLSLNLTDSAAALGTGQLLLGGLPASLRRLPPGLAAFDFVGCLRRLSPSAGDFDNEAASYSGVSRNSCPRPDSPPCSAPGVCGGSGVGARCVDEWWRARCDCPAGRYPPACSPVLTGFSLGAGSQVVYTQRPSYLRAKDGSVGRRRRRRDVSSTLPSPSAGWSTLALKAKANGLTANPQLLLVSRSSATQFTMLLLSSAGLRVVSVNNSARIDATHPATLSAGRPISVSLARRSSTGDLSLGLDSAFVSVGGAGSGSHDFLGDDVVSLGLGSGVGASLDGRALAAFTGCAADLRLDGEPLPIGAGLTARFSAAVVGSVAADCPSDVCLITDCPRGFQCTENPAVWGDASCSRTGGLTDDQLKVAIAVPGVLGVLLLSLLVLLFAVLRRRYRAKAKASAAASSTSTMLEPRLQTQHRQFVYSTPQSRDAIGSTKSNQDSGFSESALIRQHIRAELEAVRAARHFASGGEGGDSTLDDDNEDDPYELGPAEQYDLENASSIAASDVDALRHYRNLRAAAAMPRLPEDPAAVAAAAGSPSLQSRVYERCGSAASSDDYGSARRGPRFPFAYRQQQLPPPAATGLTLEDIRRLARRGGSPADAVSCSDTDGASSGPPPPPPPPLPPGRVNRGFQHSGSVGDPLSDSAAQLLHGASPSPPLQQQQLESLIGWSPSVEFQRLAPVFSDLGCLPHSHTQEEFV</sequence>
<feature type="domain" description="Cadherin" evidence="16">
    <location>
        <begin position="2143"/>
        <end position="2246"/>
    </location>
</feature>
<evidence type="ECO:0000256" key="7">
    <source>
        <dbReference type="ARBA" id="ARBA00023136"/>
    </source>
</evidence>